<feature type="chain" id="PRO_5042030319" description="T20D4.11-like domain-containing protein" evidence="1">
    <location>
        <begin position="17"/>
        <end position="183"/>
    </location>
</feature>
<gene>
    <name evidence="3" type="ORF">L5515_005808</name>
</gene>
<dbReference type="AlphaFoldDB" id="A0AAE9EZU3"/>
<dbReference type="EMBL" id="CP092624">
    <property type="protein sequence ID" value="UMM31737.1"/>
    <property type="molecule type" value="Genomic_DNA"/>
</dbReference>
<feature type="signal peptide" evidence="1">
    <location>
        <begin position="1"/>
        <end position="16"/>
    </location>
</feature>
<dbReference type="Proteomes" id="UP000829354">
    <property type="component" value="Chromosome V"/>
</dbReference>
<proteinExistence type="predicted"/>
<organism evidence="3 4">
    <name type="scientific">Caenorhabditis briggsae</name>
    <dbReference type="NCBI Taxonomy" id="6238"/>
    <lineage>
        <taxon>Eukaryota</taxon>
        <taxon>Metazoa</taxon>
        <taxon>Ecdysozoa</taxon>
        <taxon>Nematoda</taxon>
        <taxon>Chromadorea</taxon>
        <taxon>Rhabditida</taxon>
        <taxon>Rhabditina</taxon>
        <taxon>Rhabditomorpha</taxon>
        <taxon>Rhabditoidea</taxon>
        <taxon>Rhabditidae</taxon>
        <taxon>Peloderinae</taxon>
        <taxon>Caenorhabditis</taxon>
    </lineage>
</organism>
<sequence length="183" mass="20534">MLPTLLIFSLISISSAVEGPPCSSDEFLKTFQCIGGLSEFVTSVDKYNLTVGEDREKFTAACKEASDCFDGTECLHADRLKLFLETYCGYSTFLETDFLECKKKLDGRKESQCEKNFKSFFDNTMTEDVKCGMLEDSLKCVKKEVSSVCGEKDVSNIGKYLENMSQGLSCDEVKKINEEKKND</sequence>
<evidence type="ECO:0000256" key="1">
    <source>
        <dbReference type="SAM" id="SignalP"/>
    </source>
</evidence>
<protein>
    <recommendedName>
        <fullName evidence="2">T20D4.11-like domain-containing protein</fullName>
    </recommendedName>
</protein>
<evidence type="ECO:0000313" key="3">
    <source>
        <dbReference type="EMBL" id="UMM31737.1"/>
    </source>
</evidence>
<evidence type="ECO:0000259" key="2">
    <source>
        <dbReference type="Pfam" id="PF01579"/>
    </source>
</evidence>
<evidence type="ECO:0000313" key="4">
    <source>
        <dbReference type="Proteomes" id="UP000829354"/>
    </source>
</evidence>
<keyword evidence="1" id="KW-0732">Signal</keyword>
<reference evidence="3 4" key="1">
    <citation type="submission" date="2022-04" db="EMBL/GenBank/DDBJ databases">
        <title>Chromosome-level reference genomes for two strains of Caenorhabditis briggsae: an improved platform for comparative genomics.</title>
        <authorList>
            <person name="Stevens L."/>
            <person name="Andersen E."/>
        </authorList>
    </citation>
    <scope>NUCLEOTIDE SEQUENCE [LARGE SCALE GENOMIC DNA]</scope>
    <source>
        <strain evidence="3">VX34</strain>
        <tissue evidence="3">Whole-organism</tissue>
    </source>
</reference>
<accession>A0AAE9EZU3</accession>
<dbReference type="InterPro" id="IPR002542">
    <property type="entry name" value="T20D4.11-like_dom"/>
</dbReference>
<dbReference type="Pfam" id="PF01579">
    <property type="entry name" value="DUF19"/>
    <property type="match status" value="1"/>
</dbReference>
<feature type="domain" description="T20D4.11-like" evidence="2">
    <location>
        <begin position="22"/>
        <end position="171"/>
    </location>
</feature>
<dbReference type="PANTHER" id="PTHR21453">
    <property type="entry name" value="DUF19 DOMAIN-CONTAINING PROTEIN-RELATED-RELATED"/>
    <property type="match status" value="1"/>
</dbReference>
<dbReference type="InterPro" id="IPR016638">
    <property type="entry name" value="UPF0376"/>
</dbReference>
<dbReference type="PANTHER" id="PTHR21453:SF31">
    <property type="entry name" value="DUF19 DOMAIN-CONTAINING PROTEIN"/>
    <property type="match status" value="1"/>
</dbReference>
<keyword evidence="4" id="KW-1185">Reference proteome</keyword>
<name>A0AAE9EZU3_CAEBR</name>
<dbReference type="PIRSF" id="PIRSF015697">
    <property type="entry name" value="UCP015697"/>
    <property type="match status" value="1"/>
</dbReference>